<dbReference type="InterPro" id="IPR008279">
    <property type="entry name" value="PEP-util_enz_mobile_dom"/>
</dbReference>
<dbReference type="SUPFAM" id="SSF50800">
    <property type="entry name" value="PK beta-barrel domain-like"/>
    <property type="match status" value="1"/>
</dbReference>
<dbReference type="GO" id="GO:0000287">
    <property type="term" value="F:magnesium ion binding"/>
    <property type="evidence" value="ECO:0007669"/>
    <property type="project" value="UniProtKB-UniRule"/>
</dbReference>
<keyword evidence="8 18" id="KW-0808">Transferase</keyword>
<dbReference type="SUPFAM" id="SSF52935">
    <property type="entry name" value="PK C-terminal domain-like"/>
    <property type="match status" value="1"/>
</dbReference>
<evidence type="ECO:0000256" key="12">
    <source>
        <dbReference type="ARBA" id="ARBA00022840"/>
    </source>
</evidence>
<evidence type="ECO:0000256" key="4">
    <source>
        <dbReference type="ARBA" id="ARBA00006237"/>
    </source>
</evidence>
<organism evidence="22 23">
    <name type="scientific">Phocicoccus schoeneichii</name>
    <dbReference type="NCBI Taxonomy" id="1812261"/>
    <lineage>
        <taxon>Bacteria</taxon>
        <taxon>Bacillati</taxon>
        <taxon>Bacillota</taxon>
        <taxon>Bacilli</taxon>
        <taxon>Bacillales</taxon>
        <taxon>Salinicoccaceae</taxon>
        <taxon>Phocicoccus</taxon>
    </lineage>
</organism>
<dbReference type="FunFam" id="3.20.20.60:FF:000001">
    <property type="entry name" value="Pyruvate kinase"/>
    <property type="match status" value="1"/>
</dbReference>
<dbReference type="GO" id="GO:0030955">
    <property type="term" value="F:potassium ion binding"/>
    <property type="evidence" value="ECO:0007669"/>
    <property type="project" value="UniProtKB-UniRule"/>
</dbReference>
<dbReference type="AlphaFoldDB" id="A0A6V7RKB4"/>
<evidence type="ECO:0000313" key="23">
    <source>
        <dbReference type="Proteomes" id="UP000521032"/>
    </source>
</evidence>
<evidence type="ECO:0000256" key="3">
    <source>
        <dbReference type="ARBA" id="ARBA00004997"/>
    </source>
</evidence>
<keyword evidence="10" id="KW-0547">Nucleotide-binding</keyword>
<dbReference type="NCBIfam" id="NF004491">
    <property type="entry name" value="PRK05826.1"/>
    <property type="match status" value="1"/>
</dbReference>
<dbReference type="GO" id="GO:0016301">
    <property type="term" value="F:kinase activity"/>
    <property type="evidence" value="ECO:0007669"/>
    <property type="project" value="UniProtKB-KW"/>
</dbReference>
<dbReference type="Pfam" id="PF00391">
    <property type="entry name" value="PEP-utilizers"/>
    <property type="match status" value="1"/>
</dbReference>
<evidence type="ECO:0000256" key="17">
    <source>
        <dbReference type="NCBIfam" id="TIGR01064"/>
    </source>
</evidence>
<evidence type="ECO:0000256" key="16">
    <source>
        <dbReference type="ARBA" id="ARBA00023317"/>
    </source>
</evidence>
<accession>A0A6V7RKB4</accession>
<keyword evidence="15 18" id="KW-0324">Glycolysis</keyword>
<evidence type="ECO:0000256" key="9">
    <source>
        <dbReference type="ARBA" id="ARBA00022723"/>
    </source>
</evidence>
<dbReference type="FunFam" id="2.40.33.10:FF:000001">
    <property type="entry name" value="Pyruvate kinase"/>
    <property type="match status" value="1"/>
</dbReference>
<evidence type="ECO:0000256" key="18">
    <source>
        <dbReference type="RuleBase" id="RU000504"/>
    </source>
</evidence>
<evidence type="ECO:0000256" key="8">
    <source>
        <dbReference type="ARBA" id="ARBA00022679"/>
    </source>
</evidence>
<comment type="caution">
    <text evidence="22">The sequence shown here is derived from an EMBL/GenBank/DDBJ whole genome shotgun (WGS) entry which is preliminary data.</text>
</comment>
<dbReference type="PROSITE" id="PS00110">
    <property type="entry name" value="PYRUVATE_KINASE"/>
    <property type="match status" value="1"/>
</dbReference>
<evidence type="ECO:0000256" key="10">
    <source>
        <dbReference type="ARBA" id="ARBA00022741"/>
    </source>
</evidence>
<dbReference type="PANTHER" id="PTHR11817">
    <property type="entry name" value="PYRUVATE KINASE"/>
    <property type="match status" value="1"/>
</dbReference>
<comment type="similarity">
    <text evidence="5 18">Belongs to the pyruvate kinase family.</text>
</comment>
<dbReference type="NCBIfam" id="NF004978">
    <property type="entry name" value="PRK06354.1"/>
    <property type="match status" value="1"/>
</dbReference>
<dbReference type="InterPro" id="IPR015793">
    <property type="entry name" value="Pyrv_Knase_brl"/>
</dbReference>
<comment type="pathway">
    <text evidence="3 18">Carbohydrate degradation; glycolysis; pyruvate from D-glyceraldehyde 3-phosphate: step 5/5.</text>
</comment>
<dbReference type="InterPro" id="IPR015813">
    <property type="entry name" value="Pyrv/PenolPyrv_kinase-like_dom"/>
</dbReference>
<evidence type="ECO:0000256" key="11">
    <source>
        <dbReference type="ARBA" id="ARBA00022777"/>
    </source>
</evidence>
<dbReference type="Gene3D" id="3.50.30.10">
    <property type="entry name" value="Phosphohistidine domain"/>
    <property type="match status" value="1"/>
</dbReference>
<reference evidence="22 23" key="1">
    <citation type="submission" date="2020-07" db="EMBL/GenBank/DDBJ databases">
        <authorList>
            <person name="Criscuolo A."/>
        </authorList>
    </citation>
    <scope>NUCLEOTIDE SEQUENCE [LARGE SCALE GENOMIC DNA]</scope>
    <source>
        <strain evidence="23">CIP 111030</strain>
    </source>
</reference>
<dbReference type="Pfam" id="PF00224">
    <property type="entry name" value="PK"/>
    <property type="match status" value="1"/>
</dbReference>
<dbReference type="InterPro" id="IPR015806">
    <property type="entry name" value="Pyrv_Knase_insert_dom_sf"/>
</dbReference>
<dbReference type="UniPathway" id="UPA00109">
    <property type="reaction ID" value="UER00188"/>
</dbReference>
<dbReference type="EC" id="2.7.1.40" evidence="6 17"/>
<dbReference type="InterPro" id="IPR036918">
    <property type="entry name" value="Pyrv_Knase_C_sf"/>
</dbReference>
<feature type="domain" description="Pyruvate kinase barrel" evidence="19">
    <location>
        <begin position="1"/>
        <end position="325"/>
    </location>
</feature>
<keyword evidence="16 22" id="KW-0670">Pyruvate</keyword>
<dbReference type="Gene3D" id="3.40.1380.20">
    <property type="entry name" value="Pyruvate kinase, C-terminal domain"/>
    <property type="match status" value="1"/>
</dbReference>
<dbReference type="InterPro" id="IPR015795">
    <property type="entry name" value="Pyrv_Knase_C"/>
</dbReference>
<evidence type="ECO:0000256" key="6">
    <source>
        <dbReference type="ARBA" id="ARBA00012142"/>
    </source>
</evidence>
<dbReference type="InterPro" id="IPR011037">
    <property type="entry name" value="Pyrv_Knase-like_insert_dom_sf"/>
</dbReference>
<evidence type="ECO:0000256" key="2">
    <source>
        <dbReference type="ARBA" id="ARBA00001958"/>
    </source>
</evidence>
<evidence type="ECO:0000259" key="21">
    <source>
        <dbReference type="Pfam" id="PF02887"/>
    </source>
</evidence>
<dbReference type="NCBIfam" id="TIGR01064">
    <property type="entry name" value="pyruv_kin"/>
    <property type="match status" value="1"/>
</dbReference>
<dbReference type="SUPFAM" id="SSF51621">
    <property type="entry name" value="Phosphoenolpyruvate/pyruvate domain"/>
    <property type="match status" value="1"/>
</dbReference>
<feature type="domain" description="Pyruvate kinase C-terminal" evidence="21">
    <location>
        <begin position="359"/>
        <end position="471"/>
    </location>
</feature>
<gene>
    <name evidence="22" type="primary">pyk_1</name>
    <name evidence="22" type="ORF">JEOSCH030_01421</name>
</gene>
<keyword evidence="14" id="KW-0630">Potassium</keyword>
<evidence type="ECO:0000313" key="22">
    <source>
        <dbReference type="EMBL" id="CAD2077939.1"/>
    </source>
</evidence>
<feature type="domain" description="PEP-utilising enzyme mobile" evidence="20">
    <location>
        <begin position="507"/>
        <end position="574"/>
    </location>
</feature>
<dbReference type="GO" id="GO:0004743">
    <property type="term" value="F:pyruvate kinase activity"/>
    <property type="evidence" value="ECO:0007669"/>
    <property type="project" value="UniProtKB-UniRule"/>
</dbReference>
<evidence type="ECO:0000256" key="7">
    <source>
        <dbReference type="ARBA" id="ARBA00018587"/>
    </source>
</evidence>
<dbReference type="InterPro" id="IPR036637">
    <property type="entry name" value="Phosphohistidine_dom_sf"/>
</dbReference>
<dbReference type="Pfam" id="PF02887">
    <property type="entry name" value="PK_C"/>
    <property type="match status" value="1"/>
</dbReference>
<evidence type="ECO:0000259" key="19">
    <source>
        <dbReference type="Pfam" id="PF00224"/>
    </source>
</evidence>
<dbReference type="InterPro" id="IPR018209">
    <property type="entry name" value="Pyrv_Knase_AS"/>
</dbReference>
<comment type="catalytic activity">
    <reaction evidence="18">
        <text>pyruvate + ATP = phosphoenolpyruvate + ADP + H(+)</text>
        <dbReference type="Rhea" id="RHEA:18157"/>
        <dbReference type="ChEBI" id="CHEBI:15361"/>
        <dbReference type="ChEBI" id="CHEBI:15378"/>
        <dbReference type="ChEBI" id="CHEBI:30616"/>
        <dbReference type="ChEBI" id="CHEBI:58702"/>
        <dbReference type="ChEBI" id="CHEBI:456216"/>
        <dbReference type="EC" id="2.7.1.40"/>
    </reaction>
</comment>
<evidence type="ECO:0000256" key="13">
    <source>
        <dbReference type="ARBA" id="ARBA00022842"/>
    </source>
</evidence>
<dbReference type="InterPro" id="IPR001697">
    <property type="entry name" value="Pyr_Knase"/>
</dbReference>
<keyword evidence="9" id="KW-0479">Metal-binding</keyword>
<comment type="cofactor">
    <cofactor evidence="2">
        <name>K(+)</name>
        <dbReference type="ChEBI" id="CHEBI:29103"/>
    </cofactor>
</comment>
<dbReference type="GO" id="GO:0006950">
    <property type="term" value="P:response to stress"/>
    <property type="evidence" value="ECO:0007669"/>
    <property type="project" value="UniProtKB-ARBA"/>
</dbReference>
<dbReference type="InterPro" id="IPR040442">
    <property type="entry name" value="Pyrv_kinase-like_dom_sf"/>
</dbReference>
<dbReference type="Gene3D" id="2.40.33.10">
    <property type="entry name" value="PK beta-barrel domain-like"/>
    <property type="match status" value="1"/>
</dbReference>
<evidence type="ECO:0000256" key="14">
    <source>
        <dbReference type="ARBA" id="ARBA00022958"/>
    </source>
</evidence>
<evidence type="ECO:0000256" key="15">
    <source>
        <dbReference type="ARBA" id="ARBA00023152"/>
    </source>
</evidence>
<keyword evidence="11 18" id="KW-0418">Kinase</keyword>
<dbReference type="RefSeq" id="WP_186088173.1">
    <property type="nucleotide sequence ID" value="NZ_BMDB01000001.1"/>
</dbReference>
<name>A0A6V7RKB4_9BACL</name>
<protein>
    <recommendedName>
        <fullName evidence="7 17">Pyruvate kinase</fullName>
        <ecNumber evidence="6 17">2.7.1.40</ecNumber>
    </recommendedName>
</protein>
<keyword evidence="13 18" id="KW-0460">Magnesium</keyword>
<keyword evidence="23" id="KW-1185">Reference proteome</keyword>
<dbReference type="EMBL" id="CAJEWE010000010">
    <property type="protein sequence ID" value="CAD2077939.1"/>
    <property type="molecule type" value="Genomic_DNA"/>
</dbReference>
<dbReference type="Proteomes" id="UP000521032">
    <property type="component" value="Unassembled WGS sequence"/>
</dbReference>
<keyword evidence="12" id="KW-0067">ATP-binding</keyword>
<comment type="similarity">
    <text evidence="4">In the C-terminal section; belongs to the PEP-utilizing enzyme family.</text>
</comment>
<sequence>MRNTKIICTIGPASEDKETLEKLMYAGMDIARLNFSHGNHEEHLARIESIREVSKKVGKKIGILLDTKGPEIRTGDMATPIVELKKGETLSVSMDEVLGNSETISITYPGLINDITVGDDILLDDGIITLKVTAILNDENIIQTVVQNDGIIKNKKGVNVPGVKVNLPALTDKDQADILFGIENKVDFIAPSFIRKAQDVLDIRELLEKNNGDYIKIVPKIENQEGIDNIDDILLVSDGLMVARGDLGVEIPTEMVPLAQKELIKKCNYAGKPVITATQMLDSMQHNPRCTRAEASDVANAIYDGSDAVMLSGETAAGSYPVEAVTTMSNIAIRSEEAQDYKKLLTDRTKYQDPTMVTAIGVAAAHTALNLNCRAIVAATESGHTAQMISKYRPHADIVAVTPHEHVARQLQLVWGVHPIVKPSDKNTDEVLNTSVQAVLEEGFVTEGDLIIITAGVPTGHAGTTNLMKLHVVGDTLINAQGIGKLSGFGEVLIIESLEDLKEKDTKGKILVLNAVDGMMTPHLVDAAGLITVEGGLTSPGAIIGLNLEIPTIVGATDAFKVLRNGMQVTINSEQNVVYSGHANVL</sequence>
<dbReference type="GO" id="GO:0005524">
    <property type="term" value="F:ATP binding"/>
    <property type="evidence" value="ECO:0007669"/>
    <property type="project" value="UniProtKB-KW"/>
</dbReference>
<proteinExistence type="inferred from homology"/>
<dbReference type="PRINTS" id="PR01050">
    <property type="entry name" value="PYRUVTKNASE"/>
</dbReference>
<evidence type="ECO:0000256" key="5">
    <source>
        <dbReference type="ARBA" id="ARBA00008663"/>
    </source>
</evidence>
<evidence type="ECO:0000259" key="20">
    <source>
        <dbReference type="Pfam" id="PF00391"/>
    </source>
</evidence>
<dbReference type="SUPFAM" id="SSF52009">
    <property type="entry name" value="Phosphohistidine domain"/>
    <property type="match status" value="1"/>
</dbReference>
<dbReference type="Gene3D" id="3.20.20.60">
    <property type="entry name" value="Phosphoenolpyruvate-binding domains"/>
    <property type="match status" value="1"/>
</dbReference>
<comment type="cofactor">
    <cofactor evidence="1">
        <name>Mg(2+)</name>
        <dbReference type="ChEBI" id="CHEBI:18420"/>
    </cofactor>
</comment>
<evidence type="ECO:0000256" key="1">
    <source>
        <dbReference type="ARBA" id="ARBA00001946"/>
    </source>
</evidence>